<protein>
    <submittedName>
        <fullName evidence="1">Uncharacterized protein</fullName>
    </submittedName>
</protein>
<organism evidence="1 2">
    <name type="scientific">Aerococcus urinaeequi</name>
    <dbReference type="NCBI Taxonomy" id="51665"/>
    <lineage>
        <taxon>Bacteria</taxon>
        <taxon>Bacillati</taxon>
        <taxon>Bacillota</taxon>
        <taxon>Bacilli</taxon>
        <taxon>Lactobacillales</taxon>
        <taxon>Aerococcaceae</taxon>
        <taxon>Aerococcus</taxon>
    </lineage>
</organism>
<sequence length="352" mass="41651">MELFDDLFKRNKADKADKNELIEQNYEVSKESRMLNLDLITDSDEFRMLKRILEPAVKKAIRERKIKEHKIKEIEPEKIIKAIVPPEFVDGMRNGKFKFMESIDGSLLPNIVDEKNQIVKKVRLEEMELSPQEFSPQDFSAVNQLSDKILNHKLDALSDQMDVIIDLAREINQQLKNRTYAKVLGAVETINQSNLDEKRNTRQQLQNHAQVLLNEAIATLRLEIENNLQYFGDWEKRTPFFNTYTTKTLERRFNQLMEDYLFFNNAKSSLVKLKRSQGISIEQLRSMTEDLRELDRQFKDVEIKSWLPPQTDENKWQHDLMNQMEMNNARLIIEYKVDEFLEEGSESKNDEM</sequence>
<name>A0A7M1KUC0_9LACT</name>
<dbReference type="EMBL" id="CP063065">
    <property type="protein sequence ID" value="QOQ79907.1"/>
    <property type="molecule type" value="Genomic_DNA"/>
</dbReference>
<reference evidence="1 2" key="1">
    <citation type="submission" date="2020-10" db="EMBL/GenBank/DDBJ databases">
        <title>Plasmid carrying two tetracycline resistance determinant.</title>
        <authorList>
            <person name="Yang Q."/>
        </authorList>
    </citation>
    <scope>NUCLEOTIDE SEQUENCE [LARGE SCALE GENOMIC DNA]</scope>
    <source>
        <strain evidence="1 2">T43</strain>
    </source>
</reference>
<dbReference type="Proteomes" id="UP000595091">
    <property type="component" value="Chromosome"/>
</dbReference>
<proteinExistence type="predicted"/>
<dbReference type="AlphaFoldDB" id="A0A7M1KUC0"/>
<evidence type="ECO:0000313" key="1">
    <source>
        <dbReference type="EMBL" id="QOQ79907.1"/>
    </source>
</evidence>
<dbReference type="RefSeq" id="WP_197559026.1">
    <property type="nucleotide sequence ID" value="NZ_CP063065.1"/>
</dbReference>
<evidence type="ECO:0000313" key="2">
    <source>
        <dbReference type="Proteomes" id="UP000595091"/>
    </source>
</evidence>
<accession>A0A7M1KUC0</accession>
<gene>
    <name evidence="1" type="ORF">IMX20_04330</name>
</gene>